<reference evidence="13" key="1">
    <citation type="submission" date="2021-07" db="EMBL/GenBank/DDBJ databases">
        <authorList>
            <person name="Branca A.L. A."/>
        </authorList>
    </citation>
    <scope>NUCLEOTIDE SEQUENCE</scope>
</reference>
<dbReference type="GO" id="GO:0017056">
    <property type="term" value="F:structural constituent of nuclear pore"/>
    <property type="evidence" value="ECO:0007669"/>
    <property type="project" value="InterPro"/>
</dbReference>
<comment type="subcellular location">
    <subcellularLocation>
        <location evidence="1">Nucleus</location>
        <location evidence="1">Nuclear pore complex</location>
    </subcellularLocation>
</comment>
<name>A0A9W4N7I5_9EURO</name>
<proteinExistence type="inferred from homology"/>
<comment type="similarity">
    <text evidence="8">Belongs to the Nup188 family.</text>
</comment>
<dbReference type="GO" id="GO:0006606">
    <property type="term" value="P:protein import into nucleus"/>
    <property type="evidence" value="ECO:0007669"/>
    <property type="project" value="TreeGrafter"/>
</dbReference>
<dbReference type="InterPro" id="IPR048883">
    <property type="entry name" value="Nup188_N-subdom_III"/>
</dbReference>
<dbReference type="EMBL" id="CAJVPD010000066">
    <property type="protein sequence ID" value="CAG8289489.1"/>
    <property type="molecule type" value="Genomic_DNA"/>
</dbReference>
<dbReference type="Pfam" id="PF21093">
    <property type="entry name" value="Nup188_N-subdom_III"/>
    <property type="match status" value="1"/>
</dbReference>
<evidence type="ECO:0000313" key="13">
    <source>
        <dbReference type="EMBL" id="CAG8289489.1"/>
    </source>
</evidence>
<keyword evidence="7" id="KW-0539">Nucleus</keyword>
<feature type="domain" description="Nucleoporin Nup188 N-terminal subdomain III" evidence="12">
    <location>
        <begin position="698"/>
        <end position="1141"/>
    </location>
</feature>
<keyword evidence="4" id="KW-0653">Protein transport</keyword>
<sequence>MAPVPEAYFPSLDKCFSGDVQLLSWKRAFIYTLDQKDHPDNEGNIDAFLSHPESIRILSDSLKPFPPPSAKSKSDFESKTAAIHVETNGKNSFDLKEIKADALWVSQQAGIDEVAALRIAVLEWQNRPATRLASGFSTEETTSLQSAAGAENFRGSLAGPSLASILTQTARSEVSKSFDTEESRRLRLREVYLSEASHVVKTLRKLLALSQHDGPAVPSVSSASNERKVALKKLGTALFKNKSNGAELERFLQDCIDSIRSRLTCLEGNGGWLSASESSEDLETTWRTALVEEVVHVMQLIFHQVQSSREIPTSTILSSWLQLMSDYSFMETIQVHCQQPTEVLLPLQALASLITLAILKLPHVISSIKDGTHTKFANKPYFLCKDKISKITEIFTTLGGEITTATPAAFSWGLVLYTMQQLADSARHGREERQRISAERSFNTNTENTDLSFVSEQTIYEEILDCAQTPQDTAESAITILTSEVFKESVFRTVSVLASKAGYMSAVDDALTSRWIRLSLLDLVRVSTLFLDYSPEILEAVLTILGDSDNQSSNDLDFLGPESDPKISFAQDQDLMDTIFHVARSRFPYETSPFLQLCRALVSPHSLTEDGLPSIIEELENMQSFTQIVSPHFQGYDTIREDENADYVALLQPLPMFEASSRHRLLENTTSNALVVSGSSQIPQQTVGQVVSESRPAVIKWAHRYSCLSFLGSWLEEWSESGAQSPEWTEDMATDIIALFTDLIANSKTQSSEEACGKRILEMASDGLSKQGDIISVIFDIFERSLQTIGTRGDLGNSLSSTMECLRFIKALLKVLPSRVWPFLGRSSFIGSDGKGGVMTAIISAMEIPAGQYPFLLNCVELVDAVIDDAASRAVLRKSPGSAGSKSTIASDWSAGIPSHVMRTILLNFTRTTVEVFNSNGNWRFNLPEQRFKINSMLARSFERVLYYAYGINDSSKVEAKITGVFSTSAAYILDMLRPQSTADLPFNPIFRLIADGLQTPPTLHLRYLTLVEDQVKSTLQLCIKLIQAAHLAELPGSLLEEQLFKATPVLIKLYASHDAYRLPVVSLLEILISSAASNADNEPPSLVGHLGAESAGLFLDVLSQLDRPLCDQSLVIAVWQLLSTFVSKRQQWLAVFILTGSSPRQTLKKESGASGLSMRSVPFLDMALEKLSHIDQEQPQVALALLEFVSRAQENWPWATPHLSKHPHFFTSIINHVSKLKISSLPMMDQIYATRIAAVVADLCAVYLHSAKEMGDRSFIKTLIPLVSWYSKDAVEVSAYNSSLHANLKKNFENRYSGCKIVDFKRTPLEARSLGRDYYYDLGMGDKLLSYDFAWAGAKNRGFAEEFERANINLSLVEAQVGLLNSWKFFAIEHCADFMPDTEIRKSMALVAQSCLRANISSGPPEAIFVRIQQARIDFAQALLQRLVEVNAGGAEVFQLLEITWKALRARHLTYEDALINDDTEYFRSLLNVLFLALQFHMDSPSRSAPEAINKRAEISSDLIVVVEVVKTIVAQGFKSLTTYLHDEPDKCTPKDFAIIIAILQTALQVKNADRLYEHIVYHIEENETARHATTLFSWADQLAVSGDPVYAELSVSILVKMSSLPMLAEHLAVEGVLVNLSTCRLTNLLTQHKSFGPFDPVPRLYTIWTGGFLPLCLNMLYSVMRTAPEVAAFINQFESRLTRAQEAFSSGHATAAPSAPASKWISLSMVSEAYSLALITFILGRFRESGASAGVDTQSIQDIKWDKVQVKEDIEELLRRRPALRTRIVATSEKEVEWSRQKPLSSTSGTENRLEEKVVSEMKAAIACLGGEES</sequence>
<dbReference type="InterPro" id="IPR041634">
    <property type="entry name" value="Nup188_C"/>
</dbReference>
<dbReference type="Pfam" id="PF21094">
    <property type="entry name" value="Nup188_SH3-like"/>
    <property type="match status" value="1"/>
</dbReference>
<dbReference type="GO" id="GO:0051028">
    <property type="term" value="P:mRNA transport"/>
    <property type="evidence" value="ECO:0007669"/>
    <property type="project" value="UniProtKB-KW"/>
</dbReference>
<dbReference type="Pfam" id="PF10487">
    <property type="entry name" value="Nup188_N"/>
    <property type="match status" value="1"/>
</dbReference>
<feature type="domain" description="Nuclear pore protein Nup188 C-terminal" evidence="11">
    <location>
        <begin position="1441"/>
        <end position="1811"/>
    </location>
</feature>
<keyword evidence="3" id="KW-0509">mRNA transport</keyword>
<evidence type="ECO:0000256" key="7">
    <source>
        <dbReference type="ARBA" id="ARBA00023242"/>
    </source>
</evidence>
<evidence type="ECO:0000256" key="5">
    <source>
        <dbReference type="ARBA" id="ARBA00023010"/>
    </source>
</evidence>
<keyword evidence="6" id="KW-0906">Nuclear pore complex</keyword>
<evidence type="ECO:0000256" key="4">
    <source>
        <dbReference type="ARBA" id="ARBA00022927"/>
    </source>
</evidence>
<evidence type="ECO:0000256" key="6">
    <source>
        <dbReference type="ARBA" id="ARBA00023132"/>
    </source>
</evidence>
<dbReference type="PANTHER" id="PTHR31431:SF1">
    <property type="entry name" value="NUCLEOPORIN NUP188"/>
    <property type="match status" value="1"/>
</dbReference>
<dbReference type="Gene3D" id="1.25.10.70">
    <property type="match status" value="1"/>
</dbReference>
<evidence type="ECO:0000259" key="10">
    <source>
        <dbReference type="Pfam" id="PF10487"/>
    </source>
</evidence>
<evidence type="ECO:0000313" key="14">
    <source>
        <dbReference type="Proteomes" id="UP001152592"/>
    </source>
</evidence>
<evidence type="ECO:0000256" key="3">
    <source>
        <dbReference type="ARBA" id="ARBA00022816"/>
    </source>
</evidence>
<keyword evidence="2" id="KW-0813">Transport</keyword>
<dbReference type="GO" id="GO:0044611">
    <property type="term" value="C:nuclear pore inner ring"/>
    <property type="evidence" value="ECO:0007669"/>
    <property type="project" value="TreeGrafter"/>
</dbReference>
<dbReference type="PANTHER" id="PTHR31431">
    <property type="entry name" value="NUCLEOPORIN NUP188 HOMOLOG"/>
    <property type="match status" value="1"/>
</dbReference>
<organism evidence="13 14">
    <name type="scientific">Penicillium salamii</name>
    <dbReference type="NCBI Taxonomy" id="1612424"/>
    <lineage>
        <taxon>Eukaryota</taxon>
        <taxon>Fungi</taxon>
        <taxon>Dikarya</taxon>
        <taxon>Ascomycota</taxon>
        <taxon>Pezizomycotina</taxon>
        <taxon>Eurotiomycetes</taxon>
        <taxon>Eurotiomycetidae</taxon>
        <taxon>Eurotiales</taxon>
        <taxon>Aspergillaceae</taxon>
        <taxon>Penicillium</taxon>
    </lineage>
</organism>
<comment type="caution">
    <text evidence="13">The sequence shown here is derived from an EMBL/GenBank/DDBJ whole genome shotgun (WGS) entry which is preliminary data.</text>
</comment>
<evidence type="ECO:0000259" key="11">
    <source>
        <dbReference type="Pfam" id="PF18378"/>
    </source>
</evidence>
<evidence type="ECO:0000259" key="12">
    <source>
        <dbReference type="Pfam" id="PF21093"/>
    </source>
</evidence>
<dbReference type="Proteomes" id="UP001152592">
    <property type="component" value="Unassembled WGS sequence"/>
</dbReference>
<keyword evidence="5" id="KW-0811">Translocation</keyword>
<evidence type="ECO:0000256" key="8">
    <source>
        <dbReference type="ARBA" id="ARBA00038387"/>
    </source>
</evidence>
<dbReference type="InterPro" id="IPR018864">
    <property type="entry name" value="Nucleoporin_Nup188_N"/>
</dbReference>
<evidence type="ECO:0000256" key="9">
    <source>
        <dbReference type="ARBA" id="ARBA00040174"/>
    </source>
</evidence>
<gene>
    <name evidence="13" type="ORF">PSALAMII_LOCUS1576</name>
</gene>
<dbReference type="OrthoDB" id="5294180at2759"/>
<dbReference type="GO" id="GO:0006405">
    <property type="term" value="P:RNA export from nucleus"/>
    <property type="evidence" value="ECO:0007669"/>
    <property type="project" value="TreeGrafter"/>
</dbReference>
<accession>A0A9W4N7I5</accession>
<dbReference type="Pfam" id="PF18378">
    <property type="entry name" value="Nup188_C"/>
    <property type="match status" value="1"/>
</dbReference>
<dbReference type="InterPro" id="IPR044840">
    <property type="entry name" value="Nup188"/>
</dbReference>
<feature type="domain" description="Nucleoporin Nup188 N-terminal" evidence="10">
    <location>
        <begin position="166"/>
        <end position="429"/>
    </location>
</feature>
<protein>
    <recommendedName>
        <fullName evidence="9">Nucleoporin NUP188</fullName>
    </recommendedName>
</protein>
<evidence type="ECO:0000256" key="1">
    <source>
        <dbReference type="ARBA" id="ARBA00004567"/>
    </source>
</evidence>
<dbReference type="FunFam" id="1.25.10.70:FF:000002">
    <property type="entry name" value="Nucleoporin (Nup184), putative"/>
    <property type="match status" value="1"/>
</dbReference>
<evidence type="ECO:0000256" key="2">
    <source>
        <dbReference type="ARBA" id="ARBA00022448"/>
    </source>
</evidence>